<comment type="pathway">
    <text evidence="7">tRNA modification; N(7)-methylguanine-tRNA biosynthesis.</text>
</comment>
<dbReference type="PANTHER" id="PTHR23417">
    <property type="entry name" value="3-DEOXY-D-MANNO-OCTULOSONIC-ACID TRANSFERASE/TRNA GUANINE-N 7 - -METHYLTRANSFERASE"/>
    <property type="match status" value="1"/>
</dbReference>
<feature type="binding site" evidence="7">
    <location>
        <position position="121"/>
    </location>
    <ligand>
        <name>S-adenosyl-L-methionine</name>
        <dbReference type="ChEBI" id="CHEBI:59789"/>
    </ligand>
</feature>
<dbReference type="EC" id="2.1.1.33" evidence="7"/>
<dbReference type="Gene3D" id="3.40.50.150">
    <property type="entry name" value="Vaccinia Virus protein VP39"/>
    <property type="match status" value="1"/>
</dbReference>
<evidence type="ECO:0000256" key="1">
    <source>
        <dbReference type="ARBA" id="ARBA00000142"/>
    </source>
</evidence>
<comment type="similarity">
    <text evidence="7">Belongs to the class I-like SAM-binding methyltransferase superfamily. TrmB family.</text>
</comment>
<comment type="catalytic activity">
    <reaction evidence="1 7">
        <text>guanosine(46) in tRNA + S-adenosyl-L-methionine = N(7)-methylguanosine(46) in tRNA + S-adenosyl-L-homocysteine</text>
        <dbReference type="Rhea" id="RHEA:42708"/>
        <dbReference type="Rhea" id="RHEA-COMP:10188"/>
        <dbReference type="Rhea" id="RHEA-COMP:10189"/>
        <dbReference type="ChEBI" id="CHEBI:57856"/>
        <dbReference type="ChEBI" id="CHEBI:59789"/>
        <dbReference type="ChEBI" id="CHEBI:74269"/>
        <dbReference type="ChEBI" id="CHEBI:74480"/>
        <dbReference type="EC" id="2.1.1.33"/>
    </reaction>
</comment>
<feature type="binding site" evidence="7">
    <location>
        <position position="47"/>
    </location>
    <ligand>
        <name>S-adenosyl-L-methionine</name>
        <dbReference type="ChEBI" id="CHEBI:59789"/>
    </ligand>
</feature>
<evidence type="ECO:0000256" key="4">
    <source>
        <dbReference type="ARBA" id="ARBA00022679"/>
    </source>
</evidence>
<dbReference type="CDD" id="cd02440">
    <property type="entry name" value="AdoMet_MTases"/>
    <property type="match status" value="1"/>
</dbReference>
<dbReference type="EMBL" id="BMKK01000002">
    <property type="protein sequence ID" value="GGD49172.1"/>
    <property type="molecule type" value="Genomic_DNA"/>
</dbReference>
<comment type="caution">
    <text evidence="8">The sequence shown here is derived from an EMBL/GenBank/DDBJ whole genome shotgun (WGS) entry which is preliminary data.</text>
</comment>
<dbReference type="SUPFAM" id="SSF53335">
    <property type="entry name" value="S-adenosyl-L-methionine-dependent methyltransferases"/>
    <property type="match status" value="1"/>
</dbReference>
<dbReference type="Proteomes" id="UP000609064">
    <property type="component" value="Unassembled WGS sequence"/>
</dbReference>
<dbReference type="InterPro" id="IPR029063">
    <property type="entry name" value="SAM-dependent_MTases_sf"/>
</dbReference>
<evidence type="ECO:0000256" key="6">
    <source>
        <dbReference type="ARBA" id="ARBA00022694"/>
    </source>
</evidence>
<comment type="function">
    <text evidence="2 7">Catalyzes the formation of N(7)-methylguanine at position 46 (m7G46) in tRNA.</text>
</comment>
<feature type="binding site" evidence="7">
    <location>
        <begin position="197"/>
        <end position="200"/>
    </location>
    <ligand>
        <name>substrate</name>
    </ligand>
</feature>
<dbReference type="InterPro" id="IPR055361">
    <property type="entry name" value="tRNA_methyltr_TrmB_bact"/>
</dbReference>
<dbReference type="NCBIfam" id="NF001080">
    <property type="entry name" value="PRK00121.2-2"/>
    <property type="match status" value="1"/>
</dbReference>
<dbReference type="RefSeq" id="WP_188765100.1">
    <property type="nucleotide sequence ID" value="NZ_BMKK01000002.1"/>
</dbReference>
<sequence length="219" mass="25736">MARRKLPRFQYNAESENVVERGKELYTTIKGQWREKYFKNSNPIVLELACGKGEYTTGLAKEFPDKNFIGIDIKGDRIARGSKRANDWGLTNVAFLRTSMAFLEEFFEDNEVDEIWLIHPDPQPRDKEERKRLTNSRYLGLYKKILKNDGDFFFKTDNYPLFEYSLDTIPAAGFEVLRQTTDLYTSPLLVEHYGIETHYERLFVAQGYKINYLASKNRK</sequence>
<gene>
    <name evidence="7 8" type="primary">trmB</name>
    <name evidence="8" type="ORF">GCM10011514_11700</name>
</gene>
<evidence type="ECO:0000256" key="2">
    <source>
        <dbReference type="ARBA" id="ARBA00003015"/>
    </source>
</evidence>
<name>A0A917DM03_9BACT</name>
<keyword evidence="5 7" id="KW-0949">S-adenosyl-L-methionine</keyword>
<evidence type="ECO:0000256" key="3">
    <source>
        <dbReference type="ARBA" id="ARBA00022603"/>
    </source>
</evidence>
<dbReference type="GO" id="GO:0008176">
    <property type="term" value="F:tRNA (guanine(46)-N7)-methyltransferase activity"/>
    <property type="evidence" value="ECO:0007669"/>
    <property type="project" value="UniProtKB-UniRule"/>
</dbReference>
<evidence type="ECO:0000313" key="9">
    <source>
        <dbReference type="Proteomes" id="UP000609064"/>
    </source>
</evidence>
<evidence type="ECO:0000256" key="5">
    <source>
        <dbReference type="ARBA" id="ARBA00022691"/>
    </source>
</evidence>
<dbReference type="InterPro" id="IPR003358">
    <property type="entry name" value="tRNA_(Gua-N-7)_MeTrfase_Trmb"/>
</dbReference>
<keyword evidence="4 7" id="KW-0808">Transferase</keyword>
<keyword evidence="9" id="KW-1185">Reference proteome</keyword>
<dbReference type="AlphaFoldDB" id="A0A917DM03"/>
<comment type="caution">
    <text evidence="7">Lacks conserved residue(s) required for the propagation of feature annotation.</text>
</comment>
<dbReference type="PROSITE" id="PS51625">
    <property type="entry name" value="SAM_MT_TRMB"/>
    <property type="match status" value="1"/>
</dbReference>
<accession>A0A917DM03</accession>
<keyword evidence="3 7" id="KW-0489">Methyltransferase</keyword>
<dbReference type="Pfam" id="PF02390">
    <property type="entry name" value="Methyltransf_4"/>
    <property type="match status" value="1"/>
</dbReference>
<organism evidence="8 9">
    <name type="scientific">Emticicia aquatilis</name>
    <dbReference type="NCBI Taxonomy" id="1537369"/>
    <lineage>
        <taxon>Bacteria</taxon>
        <taxon>Pseudomonadati</taxon>
        <taxon>Bacteroidota</taxon>
        <taxon>Cytophagia</taxon>
        <taxon>Cytophagales</taxon>
        <taxon>Leadbetterellaceae</taxon>
        <taxon>Emticicia</taxon>
    </lineage>
</organism>
<reference evidence="8" key="2">
    <citation type="submission" date="2020-09" db="EMBL/GenBank/DDBJ databases">
        <authorList>
            <person name="Sun Q."/>
            <person name="Zhou Y."/>
        </authorList>
    </citation>
    <scope>NUCLEOTIDE SEQUENCE</scope>
    <source>
        <strain evidence="8">CGMCC 1.15958</strain>
    </source>
</reference>
<evidence type="ECO:0000256" key="7">
    <source>
        <dbReference type="HAMAP-Rule" id="MF_01057"/>
    </source>
</evidence>
<protein>
    <recommendedName>
        <fullName evidence="7">tRNA (guanine-N(7)-)-methyltransferase</fullName>
        <ecNumber evidence="7">2.1.1.33</ecNumber>
    </recommendedName>
    <alternativeName>
        <fullName evidence="7">tRNA (guanine(46)-N(7))-methyltransferase</fullName>
    </alternativeName>
    <alternativeName>
        <fullName evidence="7">tRNA(m7G46)-methyltransferase</fullName>
    </alternativeName>
</protein>
<proteinExistence type="inferred from homology"/>
<dbReference type="GO" id="GO:0043527">
    <property type="term" value="C:tRNA methyltransferase complex"/>
    <property type="evidence" value="ECO:0007669"/>
    <property type="project" value="TreeGrafter"/>
</dbReference>
<reference evidence="8" key="1">
    <citation type="journal article" date="2014" name="Int. J. Syst. Evol. Microbiol.">
        <title>Complete genome sequence of Corynebacterium casei LMG S-19264T (=DSM 44701T), isolated from a smear-ripened cheese.</title>
        <authorList>
            <consortium name="US DOE Joint Genome Institute (JGI-PGF)"/>
            <person name="Walter F."/>
            <person name="Albersmeier A."/>
            <person name="Kalinowski J."/>
            <person name="Ruckert C."/>
        </authorList>
    </citation>
    <scope>NUCLEOTIDE SEQUENCE</scope>
    <source>
        <strain evidence="8">CGMCC 1.15958</strain>
    </source>
</reference>
<evidence type="ECO:0000313" key="8">
    <source>
        <dbReference type="EMBL" id="GGD49172.1"/>
    </source>
</evidence>
<dbReference type="PANTHER" id="PTHR23417:SF14">
    <property type="entry name" value="PENTACOTRIPEPTIDE-REPEAT REGION OF PRORP DOMAIN-CONTAINING PROTEIN"/>
    <property type="match status" value="1"/>
</dbReference>
<feature type="binding site" evidence="7">
    <location>
        <position position="72"/>
    </location>
    <ligand>
        <name>S-adenosyl-L-methionine</name>
        <dbReference type="ChEBI" id="CHEBI:59789"/>
    </ligand>
</feature>
<feature type="binding site" evidence="7">
    <location>
        <position position="157"/>
    </location>
    <ligand>
        <name>substrate</name>
    </ligand>
</feature>
<keyword evidence="6 7" id="KW-0819">tRNA processing</keyword>
<dbReference type="HAMAP" id="MF_01057">
    <property type="entry name" value="tRNA_methyltr_TrmB"/>
    <property type="match status" value="1"/>
</dbReference>
<dbReference type="NCBIfam" id="TIGR00091">
    <property type="entry name" value="tRNA (guanosine(46)-N7)-methyltransferase TrmB"/>
    <property type="match status" value="1"/>
</dbReference>